<dbReference type="InterPro" id="IPR019079">
    <property type="entry name" value="Capsule_synth_CapA"/>
</dbReference>
<dbReference type="CDD" id="cd07381">
    <property type="entry name" value="MPP_CapA"/>
    <property type="match status" value="1"/>
</dbReference>
<keyword evidence="4" id="KW-1185">Reference proteome</keyword>
<comment type="similarity">
    <text evidence="1">Belongs to the CapA family.</text>
</comment>
<organism evidence="3 4">
    <name type="scientific">Serpentinicella alkaliphila</name>
    <dbReference type="NCBI Taxonomy" id="1734049"/>
    <lineage>
        <taxon>Bacteria</taxon>
        <taxon>Bacillati</taxon>
        <taxon>Bacillota</taxon>
        <taxon>Clostridia</taxon>
        <taxon>Peptostreptococcales</taxon>
        <taxon>Natronincolaceae</taxon>
        <taxon>Serpentinicella</taxon>
    </lineage>
</organism>
<sequence length="373" mass="42913">MKNLKILIPILCMLMISSFIIIGEGKRSLESYTNVLKKIEGTEIGKIEKLEIDEVLMDNQNEVELSVMLLGDVCLATNFGNRNRFHEVYDNKGPEYFFQYMQEYFNRVDYVIANIENVFTDRKEYQKGKIYTYKATTQYLEVIEKSGITHLAVVNNHMQDYLQAGFEDSIALLDKKGIAWFGTNEFTTSNIELGNIKVDKKEIIDKEGIRVGLLSYYGFNTSYATDETINRDVTYLKEIEDVDYIICYVHWGGQGEYTVTQRQKDYGRKLIDFGVDLVVGGHPHVVQKNEVYKGKTIFYSLGDFMFVAKNPQKDPHGLMVELKLVKDIDGNIKEKFEYYPVLWGGSEKTNHYTPKVGSQKDLNSIIDKAGLKK</sequence>
<feature type="domain" description="Capsule synthesis protein CapA" evidence="2">
    <location>
        <begin position="66"/>
        <end position="308"/>
    </location>
</feature>
<dbReference type="InterPro" id="IPR052169">
    <property type="entry name" value="CW_Biosynth-Accessory"/>
</dbReference>
<dbReference type="SMART" id="SM00854">
    <property type="entry name" value="PGA_cap"/>
    <property type="match status" value="1"/>
</dbReference>
<dbReference type="EMBL" id="SLYC01000036">
    <property type="protein sequence ID" value="TCP99106.1"/>
    <property type="molecule type" value="Genomic_DNA"/>
</dbReference>
<reference evidence="3 4" key="1">
    <citation type="submission" date="2019-03" db="EMBL/GenBank/DDBJ databases">
        <title>Genomic Encyclopedia of Type Strains, Phase IV (KMG-IV): sequencing the most valuable type-strain genomes for metagenomic binning, comparative biology and taxonomic classification.</title>
        <authorList>
            <person name="Goeker M."/>
        </authorList>
    </citation>
    <scope>NUCLEOTIDE SEQUENCE [LARGE SCALE GENOMIC DNA]</scope>
    <source>
        <strain evidence="3 4">DSM 100013</strain>
    </source>
</reference>
<dbReference type="PANTHER" id="PTHR33393">
    <property type="entry name" value="POLYGLUTAMINE SYNTHESIS ACCESSORY PROTEIN RV0574C-RELATED"/>
    <property type="match status" value="1"/>
</dbReference>
<dbReference type="SUPFAM" id="SSF56300">
    <property type="entry name" value="Metallo-dependent phosphatases"/>
    <property type="match status" value="1"/>
</dbReference>
<comment type="caution">
    <text evidence="3">The sequence shown here is derived from an EMBL/GenBank/DDBJ whole genome shotgun (WGS) entry which is preliminary data.</text>
</comment>
<evidence type="ECO:0000313" key="3">
    <source>
        <dbReference type="EMBL" id="TCP99106.1"/>
    </source>
</evidence>
<evidence type="ECO:0000313" key="4">
    <source>
        <dbReference type="Proteomes" id="UP000295504"/>
    </source>
</evidence>
<dbReference type="OrthoDB" id="9810906at2"/>
<proteinExistence type="inferred from homology"/>
<dbReference type="PANTHER" id="PTHR33393:SF12">
    <property type="entry name" value="CAPSULE BIOSYNTHESIS PROTEIN CAPA"/>
    <property type="match status" value="1"/>
</dbReference>
<accession>A0A4R2TBB6</accession>
<evidence type="ECO:0000256" key="1">
    <source>
        <dbReference type="ARBA" id="ARBA00005662"/>
    </source>
</evidence>
<dbReference type="Pfam" id="PF09587">
    <property type="entry name" value="PGA_cap"/>
    <property type="match status" value="1"/>
</dbReference>
<protein>
    <submittedName>
        <fullName evidence="3">Poly-gamma-glutamate synthesis protein (Capsule biosynthesis protein)</fullName>
    </submittedName>
</protein>
<dbReference type="Gene3D" id="3.60.21.10">
    <property type="match status" value="1"/>
</dbReference>
<dbReference type="RefSeq" id="WP_132849239.1">
    <property type="nucleotide sequence ID" value="NZ_CP058648.1"/>
</dbReference>
<dbReference type="AlphaFoldDB" id="A0A4R2TBB6"/>
<dbReference type="Proteomes" id="UP000295504">
    <property type="component" value="Unassembled WGS sequence"/>
</dbReference>
<name>A0A4R2TBB6_9FIRM</name>
<evidence type="ECO:0000259" key="2">
    <source>
        <dbReference type="SMART" id="SM00854"/>
    </source>
</evidence>
<dbReference type="InterPro" id="IPR029052">
    <property type="entry name" value="Metallo-depent_PP-like"/>
</dbReference>
<gene>
    <name evidence="3" type="ORF">EDD79_103635</name>
</gene>